<comment type="subcellular location">
    <subcellularLocation>
        <location evidence="1 2 3">Nucleus</location>
    </subcellularLocation>
</comment>
<dbReference type="Proteomes" id="UP001318860">
    <property type="component" value="Unassembled WGS sequence"/>
</dbReference>
<feature type="domain" description="Homeobox" evidence="5">
    <location>
        <begin position="1"/>
        <end position="56"/>
    </location>
</feature>
<evidence type="ECO:0000313" key="6">
    <source>
        <dbReference type="EMBL" id="KAK6148236.1"/>
    </source>
</evidence>
<reference evidence="6 7" key="1">
    <citation type="journal article" date="2021" name="Comput. Struct. Biotechnol. J.">
        <title>De novo genome assembly of the potent medicinal plant Rehmannia glutinosa using nanopore technology.</title>
        <authorList>
            <person name="Ma L."/>
            <person name="Dong C."/>
            <person name="Song C."/>
            <person name="Wang X."/>
            <person name="Zheng X."/>
            <person name="Niu Y."/>
            <person name="Chen S."/>
            <person name="Feng W."/>
        </authorList>
    </citation>
    <scope>NUCLEOTIDE SEQUENCE [LARGE SCALE GENOMIC DNA]</scope>
    <source>
        <strain evidence="6">DH-2019</strain>
    </source>
</reference>
<keyword evidence="2 3" id="KW-0238">DNA-binding</keyword>
<evidence type="ECO:0000256" key="2">
    <source>
        <dbReference type="PROSITE-ProRule" id="PRU00108"/>
    </source>
</evidence>
<dbReference type="CDD" id="cd00086">
    <property type="entry name" value="homeodomain"/>
    <property type="match status" value="1"/>
</dbReference>
<keyword evidence="2 3" id="KW-0371">Homeobox</keyword>
<evidence type="ECO:0000313" key="7">
    <source>
        <dbReference type="Proteomes" id="UP001318860"/>
    </source>
</evidence>
<dbReference type="PROSITE" id="PS50071">
    <property type="entry name" value="HOMEOBOX_2"/>
    <property type="match status" value="1"/>
</dbReference>
<keyword evidence="7" id="KW-1185">Reference proteome</keyword>
<feature type="DNA-binding region" description="Homeobox" evidence="2">
    <location>
        <begin position="3"/>
        <end position="57"/>
    </location>
</feature>
<evidence type="ECO:0000259" key="5">
    <source>
        <dbReference type="PROSITE" id="PS50071"/>
    </source>
</evidence>
<dbReference type="Pfam" id="PF00046">
    <property type="entry name" value="Homeodomain"/>
    <property type="match status" value="1"/>
</dbReference>
<organism evidence="6 7">
    <name type="scientific">Rehmannia glutinosa</name>
    <name type="common">Chinese foxglove</name>
    <dbReference type="NCBI Taxonomy" id="99300"/>
    <lineage>
        <taxon>Eukaryota</taxon>
        <taxon>Viridiplantae</taxon>
        <taxon>Streptophyta</taxon>
        <taxon>Embryophyta</taxon>
        <taxon>Tracheophyta</taxon>
        <taxon>Spermatophyta</taxon>
        <taxon>Magnoliopsida</taxon>
        <taxon>eudicotyledons</taxon>
        <taxon>Gunneridae</taxon>
        <taxon>Pentapetalae</taxon>
        <taxon>asterids</taxon>
        <taxon>lamiids</taxon>
        <taxon>Lamiales</taxon>
        <taxon>Orobanchaceae</taxon>
        <taxon>Rehmannieae</taxon>
        <taxon>Rehmannia</taxon>
    </lineage>
</organism>
<dbReference type="SMART" id="SM00389">
    <property type="entry name" value="HOX"/>
    <property type="match status" value="1"/>
</dbReference>
<accession>A0ABR0WL06</accession>
<evidence type="ECO:0000256" key="4">
    <source>
        <dbReference type="SAM" id="Coils"/>
    </source>
</evidence>
<keyword evidence="2 3" id="KW-0539">Nucleus</keyword>
<dbReference type="Gene3D" id="1.10.10.60">
    <property type="entry name" value="Homeodomain-like"/>
    <property type="match status" value="1"/>
</dbReference>
<gene>
    <name evidence="6" type="ORF">DH2020_019148</name>
</gene>
<keyword evidence="4" id="KW-0175">Coiled coil</keyword>
<dbReference type="InterPro" id="IPR001356">
    <property type="entry name" value="HD"/>
</dbReference>
<dbReference type="EMBL" id="JABTTQ020000010">
    <property type="protein sequence ID" value="KAK6148236.1"/>
    <property type="molecule type" value="Genomic_DNA"/>
</dbReference>
<comment type="caution">
    <text evidence="6">The sequence shown here is derived from an EMBL/GenBank/DDBJ whole genome shotgun (WGS) entry which is preliminary data.</text>
</comment>
<dbReference type="InterPro" id="IPR009057">
    <property type="entry name" value="Homeodomain-like_sf"/>
</dbReference>
<protein>
    <recommendedName>
        <fullName evidence="5">Homeobox domain-containing protein</fullName>
    </recommendedName>
</protein>
<proteinExistence type="predicted"/>
<name>A0ABR0WL06_REHGL</name>
<sequence>MAKRFAKYQIDALMAAFEESEHLTKQKKMELCISTGLDVEQIGSWFNRKRAHKRAKKSVGDLQRTNGLLEQALQEIEKKKDELRKEIRESKRREAEIGAENLRLREQLGMVGGDSYFDPILREVAQATGYKILQEKFPPN</sequence>
<dbReference type="SUPFAM" id="SSF46689">
    <property type="entry name" value="Homeodomain-like"/>
    <property type="match status" value="1"/>
</dbReference>
<evidence type="ECO:0000256" key="1">
    <source>
        <dbReference type="ARBA" id="ARBA00004123"/>
    </source>
</evidence>
<feature type="coiled-coil region" evidence="4">
    <location>
        <begin position="59"/>
        <end position="100"/>
    </location>
</feature>
<evidence type="ECO:0000256" key="3">
    <source>
        <dbReference type="RuleBase" id="RU000682"/>
    </source>
</evidence>